<evidence type="ECO:0000313" key="1">
    <source>
        <dbReference type="EMBL" id="JAH39794.1"/>
    </source>
</evidence>
<organism evidence="1">
    <name type="scientific">Anguilla anguilla</name>
    <name type="common">European freshwater eel</name>
    <name type="synonym">Muraena anguilla</name>
    <dbReference type="NCBI Taxonomy" id="7936"/>
    <lineage>
        <taxon>Eukaryota</taxon>
        <taxon>Metazoa</taxon>
        <taxon>Chordata</taxon>
        <taxon>Craniata</taxon>
        <taxon>Vertebrata</taxon>
        <taxon>Euteleostomi</taxon>
        <taxon>Actinopterygii</taxon>
        <taxon>Neopterygii</taxon>
        <taxon>Teleostei</taxon>
        <taxon>Anguilliformes</taxon>
        <taxon>Anguillidae</taxon>
        <taxon>Anguilla</taxon>
    </lineage>
</organism>
<dbReference type="EMBL" id="GBXM01068783">
    <property type="protein sequence ID" value="JAH39794.1"/>
    <property type="molecule type" value="Transcribed_RNA"/>
</dbReference>
<sequence length="47" mass="5335">MNNQTLFPFYFINSIRFKTGVTRSAGRPCQIDADKIAERLDSTLQGI</sequence>
<reference evidence="1" key="2">
    <citation type="journal article" date="2015" name="Fish Shellfish Immunol.">
        <title>Early steps in the European eel (Anguilla anguilla)-Vibrio vulnificus interaction in the gills: Role of the RtxA13 toxin.</title>
        <authorList>
            <person name="Callol A."/>
            <person name="Pajuelo D."/>
            <person name="Ebbesson L."/>
            <person name="Teles M."/>
            <person name="MacKenzie S."/>
            <person name="Amaro C."/>
        </authorList>
    </citation>
    <scope>NUCLEOTIDE SEQUENCE</scope>
</reference>
<proteinExistence type="predicted"/>
<dbReference type="AlphaFoldDB" id="A0A0E9SEM0"/>
<name>A0A0E9SEM0_ANGAN</name>
<accession>A0A0E9SEM0</accession>
<reference evidence="1" key="1">
    <citation type="submission" date="2014-11" db="EMBL/GenBank/DDBJ databases">
        <authorList>
            <person name="Amaro Gonzalez C."/>
        </authorList>
    </citation>
    <scope>NUCLEOTIDE SEQUENCE</scope>
</reference>
<protein>
    <submittedName>
        <fullName evidence="1">Uncharacterized protein</fullName>
    </submittedName>
</protein>